<dbReference type="PROSITE" id="PS51318">
    <property type="entry name" value="TAT"/>
    <property type="match status" value="1"/>
</dbReference>
<keyword evidence="2" id="KW-0479">Metal-binding</keyword>
<evidence type="ECO:0000256" key="5">
    <source>
        <dbReference type="SAM" id="SignalP"/>
    </source>
</evidence>
<proteinExistence type="inferred from homology"/>
<accession>A0AAN0M692</accession>
<dbReference type="EMBL" id="CP151764">
    <property type="protein sequence ID" value="WZU65619.1"/>
    <property type="molecule type" value="Genomic_DNA"/>
</dbReference>
<organism evidence="7 8">
    <name type="scientific">Yoonia rhodophyticola</name>
    <dbReference type="NCBI Taxonomy" id="3137370"/>
    <lineage>
        <taxon>Bacteria</taxon>
        <taxon>Pseudomonadati</taxon>
        <taxon>Pseudomonadota</taxon>
        <taxon>Alphaproteobacteria</taxon>
        <taxon>Rhodobacterales</taxon>
        <taxon>Paracoccaceae</taxon>
        <taxon>Yoonia</taxon>
    </lineage>
</organism>
<dbReference type="RefSeq" id="WP_342074961.1">
    <property type="nucleotide sequence ID" value="NZ_CP151764.2"/>
</dbReference>
<name>A0AAN0M692_9RHOB</name>
<dbReference type="InterPro" id="IPR036866">
    <property type="entry name" value="RibonucZ/Hydroxyglut_hydro"/>
</dbReference>
<feature type="signal peptide" evidence="5">
    <location>
        <begin position="1"/>
        <end position="30"/>
    </location>
</feature>
<protein>
    <submittedName>
        <fullName evidence="7">MBL fold metallo-hydrolase</fullName>
    </submittedName>
</protein>
<evidence type="ECO:0000256" key="1">
    <source>
        <dbReference type="ARBA" id="ARBA00007749"/>
    </source>
</evidence>
<dbReference type="GO" id="GO:0016787">
    <property type="term" value="F:hydrolase activity"/>
    <property type="evidence" value="ECO:0007669"/>
    <property type="project" value="UniProtKB-KW"/>
</dbReference>
<sequence>MNTVLNRRNLLTGAAALPLGSVAATGFAQSAPAGAPVIGRVSPQYQLGNMKFTQLLDVSGFKDDPKAEYGVSVTDEEFAKVSAANFIPADALQFYMSPTLIETAGQKILVDTGVGKGGLEKSLAEAGVSPDDIDIVVITHMHPDHIGGLMADGLPIYKNARYVTGSDEYNFWAKMDEGNFVGDMVRRLFTPLAERATFLGNGGEVVSGISLEASFGHSPGHMCVRLESEGQQIMMTADLANHYIWSFAEPDWAFKFDANPEAASSARRQVLGMLAADQIPMIGYHMPFPGVGYVETRGNGFRFVPASYQLLG</sequence>
<keyword evidence="7" id="KW-0614">Plasmid</keyword>
<feature type="domain" description="Metallo-beta-lactamase" evidence="6">
    <location>
        <begin position="95"/>
        <end position="285"/>
    </location>
</feature>
<keyword evidence="5" id="KW-0732">Signal</keyword>
<keyword evidence="8" id="KW-1185">Reference proteome</keyword>
<geneLocation type="plasmid" evidence="7 8">
    <name>pSS1-5</name>
</geneLocation>
<evidence type="ECO:0000256" key="4">
    <source>
        <dbReference type="ARBA" id="ARBA00022833"/>
    </source>
</evidence>
<dbReference type="InterPro" id="IPR001279">
    <property type="entry name" value="Metallo-B-lactamas"/>
</dbReference>
<reference evidence="8" key="1">
    <citation type="submission" date="2024-04" db="EMBL/GenBank/DDBJ databases">
        <title>Phylogenomic analyses of a clade within the roseobacter group suggest taxonomic reassignments of species of the genera Aestuariivita, Citreicella, Loktanella, Nautella, Pelagibaca, Ruegeria, Thalassobius, Thiobacimonas and Tropicibacter, and the proposal o.</title>
        <authorList>
            <person name="Jeon C.O."/>
        </authorList>
    </citation>
    <scope>NUCLEOTIDE SEQUENCE [LARGE SCALE GENOMIC DNA]</scope>
    <source>
        <strain evidence="8">SS1-5</strain>
        <plasmid evidence="8">pSS1-5</plasmid>
    </source>
</reference>
<dbReference type="KEGG" id="yrh:AABB31_00395"/>
<evidence type="ECO:0000313" key="7">
    <source>
        <dbReference type="EMBL" id="WZU65619.1"/>
    </source>
</evidence>
<dbReference type="GO" id="GO:0046872">
    <property type="term" value="F:metal ion binding"/>
    <property type="evidence" value="ECO:0007669"/>
    <property type="project" value="UniProtKB-KW"/>
</dbReference>
<dbReference type="PANTHER" id="PTHR42978">
    <property type="entry name" value="QUORUM-QUENCHING LACTONASE YTNP-RELATED-RELATED"/>
    <property type="match status" value="1"/>
</dbReference>
<evidence type="ECO:0000259" key="6">
    <source>
        <dbReference type="SMART" id="SM00849"/>
    </source>
</evidence>
<dbReference type="AlphaFoldDB" id="A0AAN0M692"/>
<reference evidence="7 8" key="2">
    <citation type="submission" date="2024-08" db="EMBL/GenBank/DDBJ databases">
        <title>Phylogenomic analyses of a clade within the roseobacter group suggest taxonomic reassignments of species of the genera Aestuariivita, Citreicella, Loktanella, Nautella, Pelagibaca, Ruegeria, Thalassobius, Thiobacimonas and Tropicibacter, and the proposal o.</title>
        <authorList>
            <person name="Jeon C.O."/>
        </authorList>
    </citation>
    <scope>NUCLEOTIDE SEQUENCE [LARGE SCALE GENOMIC DNA]</scope>
    <source>
        <strain evidence="7 8">SS1-5</strain>
        <plasmid evidence="7 8">pSS1-5</plasmid>
    </source>
</reference>
<dbReference type="InterPro" id="IPR051013">
    <property type="entry name" value="MBL_superfamily_lactonases"/>
</dbReference>
<dbReference type="CDD" id="cd07720">
    <property type="entry name" value="OPHC2-like_MBL-fold"/>
    <property type="match status" value="1"/>
</dbReference>
<dbReference type="SMART" id="SM00849">
    <property type="entry name" value="Lactamase_B"/>
    <property type="match status" value="1"/>
</dbReference>
<keyword evidence="3" id="KW-0378">Hydrolase</keyword>
<dbReference type="Pfam" id="PF00753">
    <property type="entry name" value="Lactamase_B"/>
    <property type="match status" value="1"/>
</dbReference>
<dbReference type="Proteomes" id="UP001470809">
    <property type="component" value="Plasmid pSS1-5"/>
</dbReference>
<evidence type="ECO:0000256" key="2">
    <source>
        <dbReference type="ARBA" id="ARBA00022723"/>
    </source>
</evidence>
<comment type="similarity">
    <text evidence="1">Belongs to the metallo-beta-lactamase superfamily.</text>
</comment>
<evidence type="ECO:0000313" key="8">
    <source>
        <dbReference type="Proteomes" id="UP001470809"/>
    </source>
</evidence>
<evidence type="ECO:0000256" key="3">
    <source>
        <dbReference type="ARBA" id="ARBA00022801"/>
    </source>
</evidence>
<dbReference type="Gene3D" id="3.60.15.10">
    <property type="entry name" value="Ribonuclease Z/Hydroxyacylglutathione hydrolase-like"/>
    <property type="match status" value="1"/>
</dbReference>
<feature type="chain" id="PRO_5042957551" evidence="5">
    <location>
        <begin position="31"/>
        <end position="312"/>
    </location>
</feature>
<dbReference type="PANTHER" id="PTHR42978:SF6">
    <property type="entry name" value="QUORUM-QUENCHING LACTONASE YTNP-RELATED"/>
    <property type="match status" value="1"/>
</dbReference>
<dbReference type="InterPro" id="IPR006311">
    <property type="entry name" value="TAT_signal"/>
</dbReference>
<gene>
    <name evidence="7" type="ORF">AABB31_00395</name>
</gene>
<dbReference type="SUPFAM" id="SSF56281">
    <property type="entry name" value="Metallo-hydrolase/oxidoreductase"/>
    <property type="match status" value="1"/>
</dbReference>
<keyword evidence="4" id="KW-0862">Zinc</keyword>